<gene>
    <name evidence="1" type="ORF">CLV40_111162</name>
</gene>
<dbReference type="Proteomes" id="UP000239203">
    <property type="component" value="Unassembled WGS sequence"/>
</dbReference>
<evidence type="ECO:0000313" key="1">
    <source>
        <dbReference type="EMBL" id="PPK66198.1"/>
    </source>
</evidence>
<evidence type="ECO:0000313" key="2">
    <source>
        <dbReference type="Proteomes" id="UP000239203"/>
    </source>
</evidence>
<sequence length="104" mass="11027">MTSPTPVAGLDGTYRHSCLLCRTGTDTGLGFLHDAPEWAVAGLTLLGLPPEEAETLVLELARDDGPATVVRVRVCEDCFTGTDLRTTAMTLGVAPDIPLYSPRV</sequence>
<accession>A0A2S6GLU1</accession>
<proteinExistence type="predicted"/>
<dbReference type="AlphaFoldDB" id="A0A2S6GLU1"/>
<protein>
    <submittedName>
        <fullName evidence="1">Uncharacterized protein</fullName>
    </submittedName>
</protein>
<comment type="caution">
    <text evidence="1">The sequence shown here is derived from an EMBL/GenBank/DDBJ whole genome shotgun (WGS) entry which is preliminary data.</text>
</comment>
<name>A0A2S6GLU1_9PSEU</name>
<reference evidence="1 2" key="1">
    <citation type="submission" date="2018-02" db="EMBL/GenBank/DDBJ databases">
        <title>Genomic Encyclopedia of Archaeal and Bacterial Type Strains, Phase II (KMG-II): from individual species to whole genera.</title>
        <authorList>
            <person name="Goeker M."/>
        </authorList>
    </citation>
    <scope>NUCLEOTIDE SEQUENCE [LARGE SCALE GENOMIC DNA]</scope>
    <source>
        <strain evidence="1 2">YU 961-1</strain>
    </source>
</reference>
<keyword evidence="2" id="KW-1185">Reference proteome</keyword>
<organism evidence="1 2">
    <name type="scientific">Actinokineospora auranticolor</name>
    <dbReference type="NCBI Taxonomy" id="155976"/>
    <lineage>
        <taxon>Bacteria</taxon>
        <taxon>Bacillati</taxon>
        <taxon>Actinomycetota</taxon>
        <taxon>Actinomycetes</taxon>
        <taxon>Pseudonocardiales</taxon>
        <taxon>Pseudonocardiaceae</taxon>
        <taxon>Actinokineospora</taxon>
    </lineage>
</organism>
<dbReference type="EMBL" id="PTIX01000011">
    <property type="protein sequence ID" value="PPK66198.1"/>
    <property type="molecule type" value="Genomic_DNA"/>
</dbReference>